<evidence type="ECO:0000313" key="1">
    <source>
        <dbReference type="EMBL" id="ROU03347.1"/>
    </source>
</evidence>
<name>A0A3N2R7E1_9RHOB</name>
<organism evidence="1 2">
    <name type="scientific">Histidinibacterium lentulum</name>
    <dbReference type="NCBI Taxonomy" id="2480588"/>
    <lineage>
        <taxon>Bacteria</taxon>
        <taxon>Pseudomonadati</taxon>
        <taxon>Pseudomonadota</taxon>
        <taxon>Alphaproteobacteria</taxon>
        <taxon>Rhodobacterales</taxon>
        <taxon>Paracoccaceae</taxon>
        <taxon>Histidinibacterium</taxon>
    </lineage>
</organism>
<dbReference type="EMBL" id="RDRB01000002">
    <property type="protein sequence ID" value="ROU03347.1"/>
    <property type="molecule type" value="Genomic_DNA"/>
</dbReference>
<accession>A0A3N2R7E1</accession>
<keyword evidence="2" id="KW-1185">Reference proteome</keyword>
<comment type="caution">
    <text evidence="1">The sequence shown here is derived from an EMBL/GenBank/DDBJ whole genome shotgun (WGS) entry which is preliminary data.</text>
</comment>
<sequence>MFVPLALAALTLAGCGQQGGLFAADRGPATPAGMAPSAAVASPADTSVQVAQEFARGLNARVGSDTGGVRILSAEANGPAVTADIAVPTPAGEMLEEERSEIGPIFADALRSGLCAEETARAFFALGNSLTIRFQGSDAVPLTTVTLTSCDG</sequence>
<evidence type="ECO:0000313" key="2">
    <source>
        <dbReference type="Proteomes" id="UP000268016"/>
    </source>
</evidence>
<protein>
    <submittedName>
        <fullName evidence="1">Uncharacterized protein</fullName>
    </submittedName>
</protein>
<dbReference type="Proteomes" id="UP000268016">
    <property type="component" value="Unassembled WGS sequence"/>
</dbReference>
<dbReference type="AlphaFoldDB" id="A0A3N2R7E1"/>
<reference evidence="1 2" key="1">
    <citation type="submission" date="2018-10" db="EMBL/GenBank/DDBJ databases">
        <title>Histidinibacterium lentulum gen. nov., sp. nov., a marine bacterium from the culture broth of Picochlorum sp. 122.</title>
        <authorList>
            <person name="Wang G."/>
        </authorList>
    </citation>
    <scope>NUCLEOTIDE SEQUENCE [LARGE SCALE GENOMIC DNA]</scope>
    <source>
        <strain evidence="1 2">B17</strain>
    </source>
</reference>
<proteinExistence type="predicted"/>
<gene>
    <name evidence="1" type="ORF">EAT49_03295</name>
</gene>